<dbReference type="Pfam" id="PF00096">
    <property type="entry name" value="zf-C2H2"/>
    <property type="match status" value="2"/>
</dbReference>
<feature type="region of interest" description="Disordered" evidence="2">
    <location>
        <begin position="104"/>
        <end position="126"/>
    </location>
</feature>
<dbReference type="EMBL" id="JAPTSV010000008">
    <property type="protein sequence ID" value="KAJ1525514.1"/>
    <property type="molecule type" value="Genomic_DNA"/>
</dbReference>
<name>A0AAV7XKZ1_9NEOP</name>
<keyword evidence="5" id="KW-1185">Reference proteome</keyword>
<accession>A0AAV7XKZ1</accession>
<dbReference type="PROSITE" id="PS50157">
    <property type="entry name" value="ZINC_FINGER_C2H2_2"/>
    <property type="match status" value="2"/>
</dbReference>
<dbReference type="InterPro" id="IPR036236">
    <property type="entry name" value="Znf_C2H2_sf"/>
</dbReference>
<dbReference type="SMART" id="SM00355">
    <property type="entry name" value="ZnF_C2H2"/>
    <property type="match status" value="3"/>
</dbReference>
<gene>
    <name evidence="4" type="ORF">ONE63_010322</name>
</gene>
<reference evidence="4" key="1">
    <citation type="submission" date="2022-12" db="EMBL/GenBank/DDBJ databases">
        <title>Chromosome-level genome assembly of the bean flower thrips Megalurothrips usitatus.</title>
        <authorList>
            <person name="Ma L."/>
            <person name="Liu Q."/>
            <person name="Li H."/>
            <person name="Cai W."/>
        </authorList>
    </citation>
    <scope>NUCLEOTIDE SEQUENCE</scope>
    <source>
        <strain evidence="4">Cailab_2022a</strain>
    </source>
</reference>
<comment type="caution">
    <text evidence="4">The sequence shown here is derived from an EMBL/GenBank/DDBJ whole genome shotgun (WGS) entry which is preliminary data.</text>
</comment>
<sequence>MDSVARVDVKMNEMRRCPICALEPQQEFESSSPTEMRKHFLVAHSVSSRIGSTNSKLEGSDYYVCLECARTFRRYWNLERHQLQVHKWVAVSDRRRWSRLRRRCARPDTQEQPTDAPSGNRGSHQTGACENMVSAFSLECPQCPQRFATAAVLWAHVRRVHVKDDRRSGAKRNGDNVALLISVPKSCSMPYATAKIDREEMPPTTSMIVL</sequence>
<proteinExistence type="predicted"/>
<dbReference type="SUPFAM" id="SSF57667">
    <property type="entry name" value="beta-beta-alpha zinc fingers"/>
    <property type="match status" value="1"/>
</dbReference>
<protein>
    <recommendedName>
        <fullName evidence="3">C2H2-type domain-containing protein</fullName>
    </recommendedName>
</protein>
<evidence type="ECO:0000256" key="1">
    <source>
        <dbReference type="PROSITE-ProRule" id="PRU00042"/>
    </source>
</evidence>
<dbReference type="AlphaFoldDB" id="A0AAV7XKZ1"/>
<dbReference type="InterPro" id="IPR013087">
    <property type="entry name" value="Znf_C2H2_type"/>
</dbReference>
<keyword evidence="1" id="KW-0479">Metal-binding</keyword>
<dbReference type="Proteomes" id="UP001075354">
    <property type="component" value="Chromosome 8"/>
</dbReference>
<dbReference type="PROSITE" id="PS00028">
    <property type="entry name" value="ZINC_FINGER_C2H2_1"/>
    <property type="match status" value="2"/>
</dbReference>
<feature type="domain" description="C2H2-type" evidence="3">
    <location>
        <begin position="63"/>
        <end position="86"/>
    </location>
</feature>
<evidence type="ECO:0000313" key="4">
    <source>
        <dbReference type="EMBL" id="KAJ1525514.1"/>
    </source>
</evidence>
<evidence type="ECO:0000313" key="5">
    <source>
        <dbReference type="Proteomes" id="UP001075354"/>
    </source>
</evidence>
<dbReference type="GO" id="GO:0008270">
    <property type="term" value="F:zinc ion binding"/>
    <property type="evidence" value="ECO:0007669"/>
    <property type="project" value="UniProtKB-KW"/>
</dbReference>
<feature type="domain" description="C2H2-type" evidence="3">
    <location>
        <begin position="138"/>
        <end position="166"/>
    </location>
</feature>
<evidence type="ECO:0000256" key="2">
    <source>
        <dbReference type="SAM" id="MobiDB-lite"/>
    </source>
</evidence>
<keyword evidence="1" id="KW-0862">Zinc</keyword>
<feature type="compositionally biased region" description="Polar residues" evidence="2">
    <location>
        <begin position="110"/>
        <end position="126"/>
    </location>
</feature>
<keyword evidence="1" id="KW-0863">Zinc-finger</keyword>
<evidence type="ECO:0000259" key="3">
    <source>
        <dbReference type="PROSITE" id="PS50157"/>
    </source>
</evidence>
<dbReference type="Gene3D" id="3.30.160.60">
    <property type="entry name" value="Classic Zinc Finger"/>
    <property type="match status" value="1"/>
</dbReference>
<organism evidence="4 5">
    <name type="scientific">Megalurothrips usitatus</name>
    <name type="common">bean blossom thrips</name>
    <dbReference type="NCBI Taxonomy" id="439358"/>
    <lineage>
        <taxon>Eukaryota</taxon>
        <taxon>Metazoa</taxon>
        <taxon>Ecdysozoa</taxon>
        <taxon>Arthropoda</taxon>
        <taxon>Hexapoda</taxon>
        <taxon>Insecta</taxon>
        <taxon>Pterygota</taxon>
        <taxon>Neoptera</taxon>
        <taxon>Paraneoptera</taxon>
        <taxon>Thysanoptera</taxon>
        <taxon>Terebrantia</taxon>
        <taxon>Thripoidea</taxon>
        <taxon>Thripidae</taxon>
        <taxon>Megalurothrips</taxon>
    </lineage>
</organism>